<dbReference type="EMBL" id="FNCV01000014">
    <property type="protein sequence ID" value="SDH81113.1"/>
    <property type="molecule type" value="Genomic_DNA"/>
</dbReference>
<protein>
    <recommendedName>
        <fullName evidence="3">DUF6468 domain-containing protein</fullName>
    </recommendedName>
</protein>
<dbReference type="AlphaFoldDB" id="A0A1G8FG46"/>
<feature type="region of interest" description="Disordered" evidence="1">
    <location>
        <begin position="106"/>
        <end position="176"/>
    </location>
</feature>
<dbReference type="OrthoDB" id="7285081at2"/>
<evidence type="ECO:0000313" key="4">
    <source>
        <dbReference type="EMBL" id="SDH81113.1"/>
    </source>
</evidence>
<keyword evidence="2" id="KW-0812">Transmembrane</keyword>
<dbReference type="Proteomes" id="UP000217076">
    <property type="component" value="Unassembled WGS sequence"/>
</dbReference>
<keyword evidence="5" id="KW-1185">Reference proteome</keyword>
<keyword evidence="2" id="KW-0472">Membrane</keyword>
<feature type="compositionally biased region" description="Acidic residues" evidence="1">
    <location>
        <begin position="165"/>
        <end position="175"/>
    </location>
</feature>
<sequence>MSLSLLLDVVIVALLVPTIIYAVILNNRLASLRKNRDALAKVVHSFNEATVRAESGIPRLRRAADEAAEALAARVEKAHGLRDDLAFMVERAEELADRLENALKGARGEVRPSPGAALAQTPAAVRKPAPAEPDTAPAPMPTPTLARRAARVVPGESLSPRLDGEDADLPDDERSEAERALLQALQSVR</sequence>
<dbReference type="RefSeq" id="WP_092621593.1">
    <property type="nucleotide sequence ID" value="NZ_FNCV01000014.1"/>
</dbReference>
<organism evidence="4 5">
    <name type="scientific">Roseospirillum parvum</name>
    <dbReference type="NCBI Taxonomy" id="83401"/>
    <lineage>
        <taxon>Bacteria</taxon>
        <taxon>Pseudomonadati</taxon>
        <taxon>Pseudomonadota</taxon>
        <taxon>Alphaproteobacteria</taxon>
        <taxon>Rhodospirillales</taxon>
        <taxon>Rhodospirillaceae</taxon>
        <taxon>Roseospirillum</taxon>
    </lineage>
</organism>
<dbReference type="Pfam" id="PF20072">
    <property type="entry name" value="DUF6468"/>
    <property type="match status" value="1"/>
</dbReference>
<feature type="domain" description="DUF6468" evidence="3">
    <location>
        <begin position="32"/>
        <end position="107"/>
    </location>
</feature>
<reference evidence="5" key="1">
    <citation type="submission" date="2016-10" db="EMBL/GenBank/DDBJ databases">
        <authorList>
            <person name="Varghese N."/>
            <person name="Submissions S."/>
        </authorList>
    </citation>
    <scope>NUCLEOTIDE SEQUENCE [LARGE SCALE GENOMIC DNA]</scope>
    <source>
        <strain evidence="5">930I</strain>
    </source>
</reference>
<evidence type="ECO:0000313" key="5">
    <source>
        <dbReference type="Proteomes" id="UP000217076"/>
    </source>
</evidence>
<gene>
    <name evidence="4" type="ORF">SAMN05421742_11410</name>
</gene>
<proteinExistence type="predicted"/>
<dbReference type="STRING" id="83401.SAMN05421742_11410"/>
<feature type="transmembrane region" description="Helical" evidence="2">
    <location>
        <begin position="6"/>
        <end position="26"/>
    </location>
</feature>
<evidence type="ECO:0000256" key="2">
    <source>
        <dbReference type="SAM" id="Phobius"/>
    </source>
</evidence>
<evidence type="ECO:0000256" key="1">
    <source>
        <dbReference type="SAM" id="MobiDB-lite"/>
    </source>
</evidence>
<keyword evidence="2" id="KW-1133">Transmembrane helix</keyword>
<dbReference type="InterPro" id="IPR045531">
    <property type="entry name" value="DUF6468"/>
</dbReference>
<evidence type="ECO:0000259" key="3">
    <source>
        <dbReference type="Pfam" id="PF20072"/>
    </source>
</evidence>
<accession>A0A1G8FG46</accession>
<name>A0A1G8FG46_9PROT</name>